<dbReference type="InterPro" id="IPR029058">
    <property type="entry name" value="AB_hydrolase_fold"/>
</dbReference>
<evidence type="ECO:0000256" key="2">
    <source>
        <dbReference type="ARBA" id="ARBA00022797"/>
    </source>
</evidence>
<feature type="active site" description="Nucleophile" evidence="4">
    <location>
        <position position="185"/>
    </location>
</feature>
<evidence type="ECO:0000256" key="3">
    <source>
        <dbReference type="ARBA" id="ARBA00022801"/>
    </source>
</evidence>
<dbReference type="PANTHER" id="PTHR21661:SF35">
    <property type="entry name" value="EPOXIDE HYDROLASE"/>
    <property type="match status" value="1"/>
</dbReference>
<feature type="domain" description="Epoxide hydrolase N-terminal" evidence="5">
    <location>
        <begin position="7"/>
        <end position="119"/>
    </location>
</feature>
<dbReference type="InterPro" id="IPR000639">
    <property type="entry name" value="Epox_hydrolase-like"/>
</dbReference>
<dbReference type="Gene3D" id="3.40.50.1820">
    <property type="entry name" value="alpha/beta hydrolase"/>
    <property type="match status" value="1"/>
</dbReference>
<keyword evidence="2" id="KW-0058">Aromatic hydrocarbons catabolism</keyword>
<dbReference type="SUPFAM" id="SSF53474">
    <property type="entry name" value="alpha/beta-Hydrolases"/>
    <property type="match status" value="1"/>
</dbReference>
<dbReference type="PANTHER" id="PTHR21661">
    <property type="entry name" value="EPOXIDE HYDROLASE 1-RELATED"/>
    <property type="match status" value="1"/>
</dbReference>
<dbReference type="PRINTS" id="PR00412">
    <property type="entry name" value="EPOXHYDRLASE"/>
</dbReference>
<dbReference type="Pfam" id="PF06441">
    <property type="entry name" value="EHN"/>
    <property type="match status" value="1"/>
</dbReference>
<dbReference type="Proteomes" id="UP001412239">
    <property type="component" value="Unassembled WGS sequence"/>
</dbReference>
<dbReference type="AlphaFoldDB" id="A0A292PYC0"/>
<dbReference type="InterPro" id="IPR016292">
    <property type="entry name" value="Epoxide_hydrolase"/>
</dbReference>
<accession>A0A292PYC0</accession>
<dbReference type="InterPro" id="IPR010497">
    <property type="entry name" value="Epoxide_hydro_N"/>
</dbReference>
<name>A0A292PYC0_9PEZI</name>
<evidence type="ECO:0000256" key="4">
    <source>
        <dbReference type="PIRSR" id="PIRSR001112-1"/>
    </source>
</evidence>
<reference evidence="6" key="1">
    <citation type="submission" date="2015-10" db="EMBL/GenBank/DDBJ databases">
        <authorList>
            <person name="Regsiter A."/>
            <person name="william w."/>
        </authorList>
    </citation>
    <scope>NUCLEOTIDE SEQUENCE</scope>
    <source>
        <strain evidence="6">Montdore</strain>
    </source>
</reference>
<keyword evidence="3" id="KW-0378">Hydrolase</keyword>
<protein>
    <recommendedName>
        <fullName evidence="5">Epoxide hydrolase N-terminal domain-containing protein</fullName>
    </recommendedName>
</protein>
<gene>
    <name evidence="6" type="ORF">GSTUAT00003400001</name>
</gene>
<organism evidence="6 7">
    <name type="scientific">Tuber aestivum</name>
    <name type="common">summer truffle</name>
    <dbReference type="NCBI Taxonomy" id="59557"/>
    <lineage>
        <taxon>Eukaryota</taxon>
        <taxon>Fungi</taxon>
        <taxon>Dikarya</taxon>
        <taxon>Ascomycota</taxon>
        <taxon>Pezizomycotina</taxon>
        <taxon>Pezizomycetes</taxon>
        <taxon>Pezizales</taxon>
        <taxon>Tuberaceae</taxon>
        <taxon>Tuber</taxon>
    </lineage>
</organism>
<comment type="similarity">
    <text evidence="1">Belongs to the peptidase S33 family.</text>
</comment>
<feature type="active site" description="Proton acceptor" evidence="4">
    <location>
        <position position="376"/>
    </location>
</feature>
<evidence type="ECO:0000313" key="7">
    <source>
        <dbReference type="Proteomes" id="UP001412239"/>
    </source>
</evidence>
<dbReference type="GO" id="GO:0097176">
    <property type="term" value="P:epoxide metabolic process"/>
    <property type="evidence" value="ECO:0007669"/>
    <property type="project" value="TreeGrafter"/>
</dbReference>
<keyword evidence="7" id="KW-1185">Reference proteome</keyword>
<feature type="active site" description="Proton donor" evidence="4">
    <location>
        <position position="316"/>
    </location>
</feature>
<dbReference type="EMBL" id="LN890989">
    <property type="protein sequence ID" value="CUS12566.1"/>
    <property type="molecule type" value="Genomic_DNA"/>
</dbReference>
<evidence type="ECO:0000313" key="6">
    <source>
        <dbReference type="EMBL" id="CUS12566.1"/>
    </source>
</evidence>
<proteinExistence type="inferred from homology"/>
<evidence type="ECO:0000256" key="1">
    <source>
        <dbReference type="ARBA" id="ARBA00010088"/>
    </source>
</evidence>
<dbReference type="PIRSF" id="PIRSF001112">
    <property type="entry name" value="Epoxide_hydrolase"/>
    <property type="match status" value="1"/>
</dbReference>
<sequence length="413" mass="46472">MPGPTPTPFEIHVPDSLLGFIHDRVRTARLPPPVAHPDGKAAMYGVTHEAMTALQDHWNNRYNWRAVEDRLNSSLKQFSVPILHEGEDLNIHFVHHRSPQPDAIPLIFVHGWPGSFLEVEKIITLLTHPPSEKAQAFHVVAPSLPGIGFSSAPKSKNFGPEKIAGVFHKLMMILGYDHYVSQGGDWGSMICRCLAVDHPKACLGVHLNFILALPPSALKNPLELFYLATRWMTAHQKKMIERMIWWRQEESGYADMMSTKPMTIAFALVDSPLGFAAWIREKIDSLVDGYEWTEDEIISFCMMYILPGNSAFANLYKEGFVELKANILKRVIPSEVCFGASCFPKGLYVGYCTPGWAKCRVAENIVFWREHSKGGHFASLETPDALVEDIRDFSDKIGSESWKKLIHAGSEKH</sequence>
<dbReference type="GO" id="GO:0004301">
    <property type="term" value="F:epoxide hydrolase activity"/>
    <property type="evidence" value="ECO:0007669"/>
    <property type="project" value="TreeGrafter"/>
</dbReference>
<evidence type="ECO:0000259" key="5">
    <source>
        <dbReference type="Pfam" id="PF06441"/>
    </source>
</evidence>